<feature type="compositionally biased region" description="Polar residues" evidence="1">
    <location>
        <begin position="61"/>
        <end position="74"/>
    </location>
</feature>
<keyword evidence="3" id="KW-1185">Reference proteome</keyword>
<protein>
    <submittedName>
        <fullName evidence="2">Uncharacterized protein</fullName>
    </submittedName>
</protein>
<evidence type="ECO:0000313" key="2">
    <source>
        <dbReference type="EMBL" id="KAF2138792.1"/>
    </source>
</evidence>
<dbReference type="GeneID" id="54304724"/>
<dbReference type="EMBL" id="ML995495">
    <property type="protein sequence ID" value="KAF2138792.1"/>
    <property type="molecule type" value="Genomic_DNA"/>
</dbReference>
<proteinExistence type="predicted"/>
<evidence type="ECO:0000313" key="3">
    <source>
        <dbReference type="Proteomes" id="UP000799438"/>
    </source>
</evidence>
<feature type="region of interest" description="Disordered" evidence="1">
    <location>
        <begin position="1"/>
        <end position="109"/>
    </location>
</feature>
<evidence type="ECO:0000256" key="1">
    <source>
        <dbReference type="SAM" id="MobiDB-lite"/>
    </source>
</evidence>
<sequence>MAYPRYQEAPPDTHSYPLALHPPSSSAPAPTLPQPHTLSLSVGGRRGDKQAWTMMEEHSRTYTGTALSSPTNKRQAPPPSVPRSGPAPASAATTPTPILNPSTAAGDARAQERLLRACGAGAKRKAAAKRSGDRTRLR</sequence>
<dbReference type="RefSeq" id="XP_033394505.1">
    <property type="nucleotide sequence ID" value="XM_033547217.1"/>
</dbReference>
<dbReference type="AlphaFoldDB" id="A0A6A6B3H8"/>
<feature type="compositionally biased region" description="Low complexity" evidence="1">
    <location>
        <begin position="82"/>
        <end position="97"/>
    </location>
</feature>
<name>A0A6A6B3H8_9PEZI</name>
<dbReference type="Proteomes" id="UP000799438">
    <property type="component" value="Unassembled WGS sequence"/>
</dbReference>
<reference evidence="2" key="1">
    <citation type="journal article" date="2020" name="Stud. Mycol.">
        <title>101 Dothideomycetes genomes: a test case for predicting lifestyles and emergence of pathogens.</title>
        <authorList>
            <person name="Haridas S."/>
            <person name="Albert R."/>
            <person name="Binder M."/>
            <person name="Bloem J."/>
            <person name="Labutti K."/>
            <person name="Salamov A."/>
            <person name="Andreopoulos B."/>
            <person name="Baker S."/>
            <person name="Barry K."/>
            <person name="Bills G."/>
            <person name="Bluhm B."/>
            <person name="Cannon C."/>
            <person name="Castanera R."/>
            <person name="Culley D."/>
            <person name="Daum C."/>
            <person name="Ezra D."/>
            <person name="Gonzalez J."/>
            <person name="Henrissat B."/>
            <person name="Kuo A."/>
            <person name="Liang C."/>
            <person name="Lipzen A."/>
            <person name="Lutzoni F."/>
            <person name="Magnuson J."/>
            <person name="Mondo S."/>
            <person name="Nolan M."/>
            <person name="Ohm R."/>
            <person name="Pangilinan J."/>
            <person name="Park H.-J."/>
            <person name="Ramirez L."/>
            <person name="Alfaro M."/>
            <person name="Sun H."/>
            <person name="Tritt A."/>
            <person name="Yoshinaga Y."/>
            <person name="Zwiers L.-H."/>
            <person name="Turgeon B."/>
            <person name="Goodwin S."/>
            <person name="Spatafora J."/>
            <person name="Crous P."/>
            <person name="Grigoriev I."/>
        </authorList>
    </citation>
    <scope>NUCLEOTIDE SEQUENCE</scope>
    <source>
        <strain evidence="2">CBS 121167</strain>
    </source>
</reference>
<accession>A0A6A6B3H8</accession>
<feature type="compositionally biased region" description="Basic and acidic residues" evidence="1">
    <location>
        <begin position="45"/>
        <end position="60"/>
    </location>
</feature>
<feature type="region of interest" description="Disordered" evidence="1">
    <location>
        <begin position="119"/>
        <end position="138"/>
    </location>
</feature>
<feature type="compositionally biased region" description="Low complexity" evidence="1">
    <location>
        <begin position="17"/>
        <end position="29"/>
    </location>
</feature>
<gene>
    <name evidence="2" type="ORF">K452DRAFT_84626</name>
</gene>
<organism evidence="2 3">
    <name type="scientific">Aplosporella prunicola CBS 121167</name>
    <dbReference type="NCBI Taxonomy" id="1176127"/>
    <lineage>
        <taxon>Eukaryota</taxon>
        <taxon>Fungi</taxon>
        <taxon>Dikarya</taxon>
        <taxon>Ascomycota</taxon>
        <taxon>Pezizomycotina</taxon>
        <taxon>Dothideomycetes</taxon>
        <taxon>Dothideomycetes incertae sedis</taxon>
        <taxon>Botryosphaeriales</taxon>
        <taxon>Aplosporellaceae</taxon>
        <taxon>Aplosporella</taxon>
    </lineage>
</organism>